<keyword evidence="2" id="KW-0573">Peptidoglycan synthesis</keyword>
<accession>A0A2X3BC65</accession>
<dbReference type="GO" id="GO:0008360">
    <property type="term" value="P:regulation of cell shape"/>
    <property type="evidence" value="ECO:0007669"/>
    <property type="project" value="UniProtKB-KW"/>
</dbReference>
<dbReference type="SUPFAM" id="SSF53623">
    <property type="entry name" value="MurD-like peptide ligases, catalytic domain"/>
    <property type="match status" value="1"/>
</dbReference>
<comment type="subcellular location">
    <subcellularLocation>
        <location evidence="2">Cytoplasm</location>
    </subcellularLocation>
</comment>
<name>A0A2X3BC65_9HELI</name>
<evidence type="ECO:0000256" key="1">
    <source>
        <dbReference type="ARBA" id="ARBA00005898"/>
    </source>
</evidence>
<dbReference type="Pfam" id="PF02875">
    <property type="entry name" value="Mur_ligase_C"/>
    <property type="match status" value="1"/>
</dbReference>
<dbReference type="GO" id="GO:0005737">
    <property type="term" value="C:cytoplasm"/>
    <property type="evidence" value="ECO:0007669"/>
    <property type="project" value="UniProtKB-SubCell"/>
</dbReference>
<dbReference type="GO" id="GO:0071555">
    <property type="term" value="P:cell wall organization"/>
    <property type="evidence" value="ECO:0007669"/>
    <property type="project" value="UniProtKB-KW"/>
</dbReference>
<reference evidence="5 6" key="1">
    <citation type="submission" date="2018-06" db="EMBL/GenBank/DDBJ databases">
        <authorList>
            <consortium name="Pathogen Informatics"/>
            <person name="Doyle S."/>
        </authorList>
    </citation>
    <scope>NUCLEOTIDE SEQUENCE [LARGE SCALE GENOMIC DNA]</scope>
    <source>
        <strain evidence="5 6">NCTC13102</strain>
    </source>
</reference>
<dbReference type="Gene3D" id="3.40.1190.10">
    <property type="entry name" value="Mur-like, catalytic domain"/>
    <property type="match status" value="1"/>
</dbReference>
<keyword evidence="2" id="KW-0131">Cell cycle</keyword>
<feature type="domain" description="Mur ligase C-terminal" evidence="3">
    <location>
        <begin position="280"/>
        <end position="403"/>
    </location>
</feature>
<dbReference type="NCBIfam" id="TIGR01085">
    <property type="entry name" value="murE"/>
    <property type="match status" value="1"/>
</dbReference>
<dbReference type="PANTHER" id="PTHR23135:SF4">
    <property type="entry name" value="UDP-N-ACETYLMURAMOYL-L-ALANYL-D-GLUTAMATE--2,6-DIAMINOPIMELATE LIGASE MURE HOMOLOG, CHLOROPLASTIC"/>
    <property type="match status" value="1"/>
</dbReference>
<dbReference type="InterPro" id="IPR004101">
    <property type="entry name" value="Mur_ligase_C"/>
</dbReference>
<dbReference type="EMBL" id="UAWL01000006">
    <property type="protein sequence ID" value="SQB99367.1"/>
    <property type="molecule type" value="Genomic_DNA"/>
</dbReference>
<proteinExistence type="inferred from homology"/>
<dbReference type="GO" id="GO:0051301">
    <property type="term" value="P:cell division"/>
    <property type="evidence" value="ECO:0007669"/>
    <property type="project" value="UniProtKB-KW"/>
</dbReference>
<evidence type="ECO:0000313" key="6">
    <source>
        <dbReference type="Proteomes" id="UP000250166"/>
    </source>
</evidence>
<protein>
    <submittedName>
        <fullName evidence="5">UDP-N-acetylmuramoylalanyl-D-glutamate--2, 6-diaminopimelate ligase</fullName>
        <ecNumber evidence="5">6.3.2.13</ecNumber>
    </submittedName>
</protein>
<dbReference type="SUPFAM" id="SSF53244">
    <property type="entry name" value="MurD-like peptide ligases, peptide-binding domain"/>
    <property type="match status" value="1"/>
</dbReference>
<evidence type="ECO:0000256" key="2">
    <source>
        <dbReference type="RuleBase" id="RU004135"/>
    </source>
</evidence>
<keyword evidence="5" id="KW-0436">Ligase</keyword>
<evidence type="ECO:0000259" key="3">
    <source>
        <dbReference type="Pfam" id="PF02875"/>
    </source>
</evidence>
<evidence type="ECO:0000313" key="5">
    <source>
        <dbReference type="EMBL" id="SQB99367.1"/>
    </source>
</evidence>
<dbReference type="GO" id="GO:0005524">
    <property type="term" value="F:ATP binding"/>
    <property type="evidence" value="ECO:0007669"/>
    <property type="project" value="InterPro"/>
</dbReference>
<dbReference type="NCBIfam" id="NF001126">
    <property type="entry name" value="PRK00139.1-4"/>
    <property type="match status" value="1"/>
</dbReference>
<dbReference type="InterPro" id="IPR005761">
    <property type="entry name" value="UDP-N-AcMur-Glu-dNH2Pim_ligase"/>
</dbReference>
<dbReference type="UniPathway" id="UPA00219"/>
<dbReference type="GO" id="GO:0009252">
    <property type="term" value="P:peptidoglycan biosynthetic process"/>
    <property type="evidence" value="ECO:0007669"/>
    <property type="project" value="UniProtKB-UniPathway"/>
</dbReference>
<keyword evidence="2" id="KW-0132">Cell division</keyword>
<dbReference type="InterPro" id="IPR036615">
    <property type="entry name" value="Mur_ligase_C_dom_sf"/>
</dbReference>
<dbReference type="InterPro" id="IPR036565">
    <property type="entry name" value="Mur-like_cat_sf"/>
</dbReference>
<comment type="similarity">
    <text evidence="1">Belongs to the MurCDEF family. MurE subfamily.</text>
</comment>
<dbReference type="RefSeq" id="WP_023946081.1">
    <property type="nucleotide sequence ID" value="NZ_UAWL01000006.1"/>
</dbReference>
<dbReference type="Proteomes" id="UP000250166">
    <property type="component" value="Unassembled WGS sequence"/>
</dbReference>
<feature type="domain" description="Mur ligase central" evidence="4">
    <location>
        <begin position="65"/>
        <end position="255"/>
    </location>
</feature>
<dbReference type="Gene3D" id="3.90.190.20">
    <property type="entry name" value="Mur ligase, C-terminal domain"/>
    <property type="match status" value="1"/>
</dbReference>
<dbReference type="AlphaFoldDB" id="A0A2X3BC65"/>
<gene>
    <name evidence="5" type="primary">murE</name>
    <name evidence="5" type="ORF">NCTC13102_01715</name>
</gene>
<comment type="pathway">
    <text evidence="2">Cell wall biogenesis; peptidoglycan biosynthesis.</text>
</comment>
<dbReference type="EC" id="6.3.2.13" evidence="5"/>
<sequence>MKLNKHFEYEGKRYAFLSDDSRELDSETLFVKTKTNAQFMPQHTAFIDAQNLNHIFTRIPKIIGITGTNGKTTTATLIYFALLEMGYTAALLGTRGMFKNKVQIKPKGLTTPCVLELYADMDMASDCEFIVMEVSSHALHQERIAGLKFVAKVLTNITSDHLDYHKTLSEYIRVKNSFFVDGNLKIINADESNAHFNPKNAYTYGITKPANLKVLDYTFNPRMSAKICFDEKCFWLESKLYGLHNLYNLLAALTTLKAILPDTPINHLAQILARFEGVEGRMEIISQNPLIIIDFAHTKDGMQQIFESFKSKPIVVVFGAGGDRDKSKRKEMGACAYQYARKIYITSDNPRSEDPQSIIDDILEGIPNSADKSIFCDIDRKKSIHNAITNLTSDEILLVLGKGDECTQIFKDTTIHFSDKEVILDSLMRIKHQ</sequence>
<dbReference type="GO" id="GO:0008765">
    <property type="term" value="F:UDP-N-acetylmuramoylalanyl-D-glutamate-2,6-diaminopimelate ligase activity"/>
    <property type="evidence" value="ECO:0007669"/>
    <property type="project" value="UniProtKB-EC"/>
</dbReference>
<keyword evidence="2" id="KW-0133">Cell shape</keyword>
<dbReference type="Pfam" id="PF08245">
    <property type="entry name" value="Mur_ligase_M"/>
    <property type="match status" value="1"/>
</dbReference>
<dbReference type="InterPro" id="IPR013221">
    <property type="entry name" value="Mur_ligase_cen"/>
</dbReference>
<keyword evidence="2" id="KW-0961">Cell wall biogenesis/degradation</keyword>
<dbReference type="PANTHER" id="PTHR23135">
    <property type="entry name" value="MUR LIGASE FAMILY MEMBER"/>
    <property type="match status" value="1"/>
</dbReference>
<organism evidence="5 6">
    <name type="scientific">Helicobacter fennelliae</name>
    <dbReference type="NCBI Taxonomy" id="215"/>
    <lineage>
        <taxon>Bacteria</taxon>
        <taxon>Pseudomonadati</taxon>
        <taxon>Campylobacterota</taxon>
        <taxon>Epsilonproteobacteria</taxon>
        <taxon>Campylobacterales</taxon>
        <taxon>Helicobacteraceae</taxon>
        <taxon>Helicobacter</taxon>
    </lineage>
</organism>
<evidence type="ECO:0000259" key="4">
    <source>
        <dbReference type="Pfam" id="PF08245"/>
    </source>
</evidence>